<evidence type="ECO:0000313" key="2">
    <source>
        <dbReference type="EMBL" id="OJJ42622.1"/>
    </source>
</evidence>
<feature type="compositionally biased region" description="Basic residues" evidence="1">
    <location>
        <begin position="41"/>
        <end position="51"/>
    </location>
</feature>
<name>A0A1L9S641_9EURO</name>
<feature type="region of interest" description="Disordered" evidence="1">
    <location>
        <begin position="29"/>
        <end position="51"/>
    </location>
</feature>
<gene>
    <name evidence="2" type="ORF">ASPZODRAFT_137231</name>
</gene>
<feature type="compositionally biased region" description="Basic and acidic residues" evidence="1">
    <location>
        <begin position="29"/>
        <end position="40"/>
    </location>
</feature>
<dbReference type="EMBL" id="KV878358">
    <property type="protein sequence ID" value="OJJ42622.1"/>
    <property type="molecule type" value="Genomic_DNA"/>
</dbReference>
<sequence>MDKPHELNLAEYQAQWNEIHEQTVKQIERIKEQKGKDTTPLHHRHRRPDTH</sequence>
<dbReference type="AlphaFoldDB" id="A0A1L9S641"/>
<reference evidence="3" key="1">
    <citation type="journal article" date="2017" name="Genome Biol.">
        <title>Comparative genomics reveals high biological diversity and specific adaptations in the industrially and medically important fungal genus Aspergillus.</title>
        <authorList>
            <person name="de Vries R.P."/>
            <person name="Riley R."/>
            <person name="Wiebenga A."/>
            <person name="Aguilar-Osorio G."/>
            <person name="Amillis S."/>
            <person name="Uchima C.A."/>
            <person name="Anderluh G."/>
            <person name="Asadollahi M."/>
            <person name="Askin M."/>
            <person name="Barry K."/>
            <person name="Battaglia E."/>
            <person name="Bayram O."/>
            <person name="Benocci T."/>
            <person name="Braus-Stromeyer S.A."/>
            <person name="Caldana C."/>
            <person name="Canovas D."/>
            <person name="Cerqueira G.C."/>
            <person name="Chen F."/>
            <person name="Chen W."/>
            <person name="Choi C."/>
            <person name="Clum A."/>
            <person name="Dos Santos R.A."/>
            <person name="Damasio A.R."/>
            <person name="Diallinas G."/>
            <person name="Emri T."/>
            <person name="Fekete E."/>
            <person name="Flipphi M."/>
            <person name="Freyberg S."/>
            <person name="Gallo A."/>
            <person name="Gournas C."/>
            <person name="Habgood R."/>
            <person name="Hainaut M."/>
            <person name="Harispe M.L."/>
            <person name="Henrissat B."/>
            <person name="Hilden K.S."/>
            <person name="Hope R."/>
            <person name="Hossain A."/>
            <person name="Karabika E."/>
            <person name="Karaffa L."/>
            <person name="Karanyi Z."/>
            <person name="Krasevec N."/>
            <person name="Kuo A."/>
            <person name="Kusch H."/>
            <person name="LaButti K."/>
            <person name="Lagendijk E.L."/>
            <person name="Lapidus A."/>
            <person name="Levasseur A."/>
            <person name="Lindquist E."/>
            <person name="Lipzen A."/>
            <person name="Logrieco A.F."/>
            <person name="MacCabe A."/>
            <person name="Maekelae M.R."/>
            <person name="Malavazi I."/>
            <person name="Melin P."/>
            <person name="Meyer V."/>
            <person name="Mielnichuk N."/>
            <person name="Miskei M."/>
            <person name="Molnar A.P."/>
            <person name="Mule G."/>
            <person name="Ngan C.Y."/>
            <person name="Orejas M."/>
            <person name="Orosz E."/>
            <person name="Ouedraogo J.P."/>
            <person name="Overkamp K.M."/>
            <person name="Park H.-S."/>
            <person name="Perrone G."/>
            <person name="Piumi F."/>
            <person name="Punt P.J."/>
            <person name="Ram A.F."/>
            <person name="Ramon A."/>
            <person name="Rauscher S."/>
            <person name="Record E."/>
            <person name="Riano-Pachon D.M."/>
            <person name="Robert V."/>
            <person name="Roehrig J."/>
            <person name="Ruller R."/>
            <person name="Salamov A."/>
            <person name="Salih N.S."/>
            <person name="Samson R.A."/>
            <person name="Sandor E."/>
            <person name="Sanguinetti M."/>
            <person name="Schuetze T."/>
            <person name="Sepcic K."/>
            <person name="Shelest E."/>
            <person name="Sherlock G."/>
            <person name="Sophianopoulou V."/>
            <person name="Squina F.M."/>
            <person name="Sun H."/>
            <person name="Susca A."/>
            <person name="Todd R.B."/>
            <person name="Tsang A."/>
            <person name="Unkles S.E."/>
            <person name="van de Wiele N."/>
            <person name="van Rossen-Uffink D."/>
            <person name="Oliveira J.V."/>
            <person name="Vesth T.C."/>
            <person name="Visser J."/>
            <person name="Yu J.-H."/>
            <person name="Zhou M."/>
            <person name="Andersen M.R."/>
            <person name="Archer D.B."/>
            <person name="Baker S.E."/>
            <person name="Benoit I."/>
            <person name="Brakhage A.A."/>
            <person name="Braus G.H."/>
            <person name="Fischer R."/>
            <person name="Frisvad J.C."/>
            <person name="Goldman G.H."/>
            <person name="Houbraken J."/>
            <person name="Oakley B."/>
            <person name="Pocsi I."/>
            <person name="Scazzocchio C."/>
            <person name="Seiboth B."/>
            <person name="vanKuyk P.A."/>
            <person name="Wortman J."/>
            <person name="Dyer P.S."/>
            <person name="Grigoriev I.V."/>
        </authorList>
    </citation>
    <scope>NUCLEOTIDE SEQUENCE [LARGE SCALE GENOMIC DNA]</scope>
    <source>
        <strain evidence="3">CBS 506.65</strain>
    </source>
</reference>
<dbReference type="Proteomes" id="UP000184188">
    <property type="component" value="Unassembled WGS sequence"/>
</dbReference>
<protein>
    <submittedName>
        <fullName evidence="2">Uncharacterized protein</fullName>
    </submittedName>
</protein>
<organism evidence="2 3">
    <name type="scientific">Penicilliopsis zonata CBS 506.65</name>
    <dbReference type="NCBI Taxonomy" id="1073090"/>
    <lineage>
        <taxon>Eukaryota</taxon>
        <taxon>Fungi</taxon>
        <taxon>Dikarya</taxon>
        <taxon>Ascomycota</taxon>
        <taxon>Pezizomycotina</taxon>
        <taxon>Eurotiomycetes</taxon>
        <taxon>Eurotiomycetidae</taxon>
        <taxon>Eurotiales</taxon>
        <taxon>Aspergillaceae</taxon>
        <taxon>Penicilliopsis</taxon>
    </lineage>
</organism>
<evidence type="ECO:0000256" key="1">
    <source>
        <dbReference type="SAM" id="MobiDB-lite"/>
    </source>
</evidence>
<proteinExistence type="predicted"/>
<dbReference type="RefSeq" id="XP_022577132.1">
    <property type="nucleotide sequence ID" value="XM_022724250.1"/>
</dbReference>
<dbReference type="OrthoDB" id="4487527at2759"/>
<dbReference type="GeneID" id="34610715"/>
<accession>A0A1L9S641</accession>
<evidence type="ECO:0000313" key="3">
    <source>
        <dbReference type="Proteomes" id="UP000184188"/>
    </source>
</evidence>
<dbReference type="VEuPathDB" id="FungiDB:ASPZODRAFT_137231"/>
<keyword evidence="3" id="KW-1185">Reference proteome</keyword>